<feature type="domain" description="DUF4010" evidence="3">
    <location>
        <begin position="177"/>
        <end position="387"/>
    </location>
</feature>
<feature type="domain" description="MgtC/SapB/SrpB/YhiD N-terminal" evidence="2">
    <location>
        <begin position="14"/>
        <end position="128"/>
    </location>
</feature>
<feature type="transmembrane region" description="Helical" evidence="1">
    <location>
        <begin position="172"/>
        <end position="190"/>
    </location>
</feature>
<feature type="transmembrane region" description="Helical" evidence="1">
    <location>
        <begin position="391"/>
        <end position="411"/>
    </location>
</feature>
<dbReference type="PANTHER" id="PTHR39084">
    <property type="entry name" value="MEMBRANE PROTEIN-RELATED"/>
    <property type="match status" value="1"/>
</dbReference>
<feature type="transmembrane region" description="Helical" evidence="1">
    <location>
        <begin position="197"/>
        <end position="216"/>
    </location>
</feature>
<feature type="transmembrane region" description="Helical" evidence="1">
    <location>
        <begin position="258"/>
        <end position="281"/>
    </location>
</feature>
<dbReference type="Proteomes" id="UP000199603">
    <property type="component" value="Unassembled WGS sequence"/>
</dbReference>
<dbReference type="Pfam" id="PF13194">
    <property type="entry name" value="DUF4010"/>
    <property type="match status" value="1"/>
</dbReference>
<evidence type="ECO:0000256" key="1">
    <source>
        <dbReference type="SAM" id="Phobius"/>
    </source>
</evidence>
<dbReference type="Pfam" id="PF02308">
    <property type="entry name" value="MgtC"/>
    <property type="match status" value="1"/>
</dbReference>
<dbReference type="RefSeq" id="WP_176764219.1">
    <property type="nucleotide sequence ID" value="NZ_FNAG01000011.1"/>
</dbReference>
<dbReference type="InterPro" id="IPR025105">
    <property type="entry name" value="DUF4010"/>
</dbReference>
<feature type="transmembrane region" description="Helical" evidence="1">
    <location>
        <begin position="108"/>
        <end position="126"/>
    </location>
</feature>
<proteinExistence type="predicted"/>
<dbReference type="AlphaFoldDB" id="A0A1G6YWX1"/>
<dbReference type="EMBL" id="FNAG01000011">
    <property type="protein sequence ID" value="SDD95004.1"/>
    <property type="molecule type" value="Genomic_DNA"/>
</dbReference>
<keyword evidence="5" id="KW-1185">Reference proteome</keyword>
<feature type="transmembrane region" description="Helical" evidence="1">
    <location>
        <begin position="142"/>
        <end position="160"/>
    </location>
</feature>
<feature type="transmembrane region" description="Helical" evidence="1">
    <location>
        <begin position="45"/>
        <end position="73"/>
    </location>
</feature>
<evidence type="ECO:0000259" key="2">
    <source>
        <dbReference type="Pfam" id="PF02308"/>
    </source>
</evidence>
<keyword evidence="1" id="KW-0812">Transmembrane</keyword>
<protein>
    <submittedName>
        <fullName evidence="4">Uncharacterized membrane protein, DUF4010 family</fullName>
    </submittedName>
</protein>
<feature type="transmembrane region" description="Helical" evidence="1">
    <location>
        <begin position="366"/>
        <end position="384"/>
    </location>
</feature>
<organism evidence="4 5">
    <name type="scientific">Aquimonas voraii</name>
    <dbReference type="NCBI Taxonomy" id="265719"/>
    <lineage>
        <taxon>Bacteria</taxon>
        <taxon>Pseudomonadati</taxon>
        <taxon>Pseudomonadota</taxon>
        <taxon>Gammaproteobacteria</taxon>
        <taxon>Lysobacterales</taxon>
        <taxon>Lysobacteraceae</taxon>
        <taxon>Aquimonas</taxon>
    </lineage>
</organism>
<accession>A0A1G6YWX1</accession>
<keyword evidence="1" id="KW-0472">Membrane</keyword>
<evidence type="ECO:0000259" key="3">
    <source>
        <dbReference type="Pfam" id="PF13194"/>
    </source>
</evidence>
<gene>
    <name evidence="4" type="ORF">SAMN04488509_11176</name>
</gene>
<feature type="transmembrane region" description="Helical" evidence="1">
    <location>
        <begin position="329"/>
        <end position="354"/>
    </location>
</feature>
<dbReference type="InterPro" id="IPR049177">
    <property type="entry name" value="MgtC_SapB_SrpB_YhiD_N"/>
</dbReference>
<evidence type="ECO:0000313" key="4">
    <source>
        <dbReference type="EMBL" id="SDD95004.1"/>
    </source>
</evidence>
<feature type="transmembrane region" description="Helical" evidence="1">
    <location>
        <begin position="301"/>
        <end position="322"/>
    </location>
</feature>
<name>A0A1G6YWX1_9GAMM</name>
<feature type="transmembrane region" description="Helical" evidence="1">
    <location>
        <begin position="6"/>
        <end position="25"/>
    </location>
</feature>
<reference evidence="4 5" key="1">
    <citation type="submission" date="2016-10" db="EMBL/GenBank/DDBJ databases">
        <authorList>
            <person name="de Groot N.N."/>
        </authorList>
    </citation>
    <scope>NUCLEOTIDE SEQUENCE [LARGE SCALE GENOMIC DNA]</scope>
    <source>
        <strain evidence="4 5">DSM 16957</strain>
    </source>
</reference>
<dbReference type="PANTHER" id="PTHR39084:SF1">
    <property type="entry name" value="DUF4010 DOMAIN-CONTAINING PROTEIN"/>
    <property type="match status" value="1"/>
</dbReference>
<feature type="transmembrane region" description="Helical" evidence="1">
    <location>
        <begin position="228"/>
        <end position="251"/>
    </location>
</feature>
<sequence>MYNMLPADYSAYVSALGLGLLIGIVRERQRDSQQKIAAGMRTHTLAALAGAVGWQLGLPVFAIALAAIALLAFGSYRLNPPTSPGLTGEVALVLTTLLGGLAQRQPELAAALAVLVALLLQSRAALHRFSRELISEAEVRDGLLLLAAVLLVLPLLPNAPVGPYGVLNPAKLWQLVVLVMAISALGHIALRLVGSRFGLPLAGFFAGFVSSTAAIAGFGQRLRAQPELQPSCVAAAQAAALASLMLALPVLGTVSASYLALVLPQLLAFGAVLALAVLLGLRGNGVDPGAAMPTAASRMFSLSHALVFAALIAGVLLLSAFLQQRYGSAGALLTSAIAALVELHAAMASIAQLGASGALDETLAEWALQGVLLSSVIARAAVAFTAGGRAYGLRVGGLLLLAWLAAALAVLL</sequence>
<evidence type="ECO:0000313" key="5">
    <source>
        <dbReference type="Proteomes" id="UP000199603"/>
    </source>
</evidence>
<keyword evidence="1" id="KW-1133">Transmembrane helix</keyword>